<dbReference type="Proteomes" id="UP000824469">
    <property type="component" value="Unassembled WGS sequence"/>
</dbReference>
<dbReference type="AlphaFoldDB" id="A0AA38CQM9"/>
<evidence type="ECO:0000256" key="1">
    <source>
        <dbReference type="SAM" id="MobiDB-lite"/>
    </source>
</evidence>
<gene>
    <name evidence="2" type="ORF">KI387_012922</name>
</gene>
<dbReference type="EMBL" id="JAHRHJ020000009">
    <property type="protein sequence ID" value="KAH9301339.1"/>
    <property type="molecule type" value="Genomic_DNA"/>
</dbReference>
<protein>
    <submittedName>
        <fullName evidence="2">Uncharacterized protein</fullName>
    </submittedName>
</protein>
<organism evidence="2 3">
    <name type="scientific">Taxus chinensis</name>
    <name type="common">Chinese yew</name>
    <name type="synonym">Taxus wallichiana var. chinensis</name>
    <dbReference type="NCBI Taxonomy" id="29808"/>
    <lineage>
        <taxon>Eukaryota</taxon>
        <taxon>Viridiplantae</taxon>
        <taxon>Streptophyta</taxon>
        <taxon>Embryophyta</taxon>
        <taxon>Tracheophyta</taxon>
        <taxon>Spermatophyta</taxon>
        <taxon>Pinopsida</taxon>
        <taxon>Pinidae</taxon>
        <taxon>Conifers II</taxon>
        <taxon>Cupressales</taxon>
        <taxon>Taxaceae</taxon>
        <taxon>Taxus</taxon>
    </lineage>
</organism>
<feature type="compositionally biased region" description="Basic and acidic residues" evidence="1">
    <location>
        <begin position="56"/>
        <end position="73"/>
    </location>
</feature>
<evidence type="ECO:0000313" key="2">
    <source>
        <dbReference type="EMBL" id="KAH9301339.1"/>
    </source>
</evidence>
<accession>A0AA38CQM9</accession>
<feature type="compositionally biased region" description="Polar residues" evidence="1">
    <location>
        <begin position="38"/>
        <end position="51"/>
    </location>
</feature>
<name>A0AA38CQM9_TAXCH</name>
<evidence type="ECO:0000313" key="3">
    <source>
        <dbReference type="Proteomes" id="UP000824469"/>
    </source>
</evidence>
<proteinExistence type="predicted"/>
<feature type="region of interest" description="Disordered" evidence="1">
    <location>
        <begin position="31"/>
        <end position="84"/>
    </location>
</feature>
<comment type="caution">
    <text evidence="2">The sequence shown here is derived from an EMBL/GenBank/DDBJ whole genome shotgun (WGS) entry which is preliminary data.</text>
</comment>
<keyword evidence="3" id="KW-1185">Reference proteome</keyword>
<reference evidence="2 3" key="1">
    <citation type="journal article" date="2021" name="Nat. Plants">
        <title>The Taxus genome provides insights into paclitaxel biosynthesis.</title>
        <authorList>
            <person name="Xiong X."/>
            <person name="Gou J."/>
            <person name="Liao Q."/>
            <person name="Li Y."/>
            <person name="Zhou Q."/>
            <person name="Bi G."/>
            <person name="Li C."/>
            <person name="Du R."/>
            <person name="Wang X."/>
            <person name="Sun T."/>
            <person name="Guo L."/>
            <person name="Liang H."/>
            <person name="Lu P."/>
            <person name="Wu Y."/>
            <person name="Zhang Z."/>
            <person name="Ro D.K."/>
            <person name="Shang Y."/>
            <person name="Huang S."/>
            <person name="Yan J."/>
        </authorList>
    </citation>
    <scope>NUCLEOTIDE SEQUENCE [LARGE SCALE GENOMIC DNA]</scope>
    <source>
        <strain evidence="2">Ta-2019</strain>
    </source>
</reference>
<sequence>MVGSRGAATSSACGERRCLLQAFVRGPDSGRYRMETLQRPSPAQRRPSTVTLDPVHVLDSKTEAGRVREDTPREGTQADGAATG</sequence>